<keyword evidence="3" id="KW-1185">Reference proteome</keyword>
<protein>
    <submittedName>
        <fullName evidence="2">Uncharacterized protein</fullName>
    </submittedName>
</protein>
<organism evidence="2 3">
    <name type="scientific">Linum trigynum</name>
    <dbReference type="NCBI Taxonomy" id="586398"/>
    <lineage>
        <taxon>Eukaryota</taxon>
        <taxon>Viridiplantae</taxon>
        <taxon>Streptophyta</taxon>
        <taxon>Embryophyta</taxon>
        <taxon>Tracheophyta</taxon>
        <taxon>Spermatophyta</taxon>
        <taxon>Magnoliopsida</taxon>
        <taxon>eudicotyledons</taxon>
        <taxon>Gunneridae</taxon>
        <taxon>Pentapetalae</taxon>
        <taxon>rosids</taxon>
        <taxon>fabids</taxon>
        <taxon>Malpighiales</taxon>
        <taxon>Linaceae</taxon>
        <taxon>Linum</taxon>
    </lineage>
</organism>
<proteinExistence type="predicted"/>
<evidence type="ECO:0000313" key="3">
    <source>
        <dbReference type="Proteomes" id="UP001497516"/>
    </source>
</evidence>
<dbReference type="Proteomes" id="UP001497516">
    <property type="component" value="Chromosome 1"/>
</dbReference>
<reference evidence="2 3" key="1">
    <citation type="submission" date="2024-04" db="EMBL/GenBank/DDBJ databases">
        <authorList>
            <person name="Fracassetti M."/>
        </authorList>
    </citation>
    <scope>NUCLEOTIDE SEQUENCE [LARGE SCALE GENOMIC DNA]</scope>
</reference>
<accession>A0AAV2CNH2</accession>
<dbReference type="AlphaFoldDB" id="A0AAV2CNH2"/>
<gene>
    <name evidence="2" type="ORF">LTRI10_LOCUS5210</name>
</gene>
<feature type="compositionally biased region" description="Polar residues" evidence="1">
    <location>
        <begin position="1"/>
        <end position="10"/>
    </location>
</feature>
<dbReference type="EMBL" id="OZ034813">
    <property type="protein sequence ID" value="CAL1357591.1"/>
    <property type="molecule type" value="Genomic_DNA"/>
</dbReference>
<sequence>MSNFVFTTLHNIGPSDGPPSRSNESSISPVQLSFFVPVYLVRLGREPGHHLIFSWATTWAVSSSRLPLSLPHKPSSYSVGGIKKGAHSLCPRVEK</sequence>
<evidence type="ECO:0000313" key="2">
    <source>
        <dbReference type="EMBL" id="CAL1357591.1"/>
    </source>
</evidence>
<name>A0AAV2CNH2_9ROSI</name>
<evidence type="ECO:0000256" key="1">
    <source>
        <dbReference type="SAM" id="MobiDB-lite"/>
    </source>
</evidence>
<feature type="region of interest" description="Disordered" evidence="1">
    <location>
        <begin position="1"/>
        <end position="26"/>
    </location>
</feature>